<dbReference type="Pfam" id="PF00644">
    <property type="entry name" value="PARP"/>
    <property type="match status" value="1"/>
</dbReference>
<dbReference type="Gene3D" id="3.90.228.10">
    <property type="match status" value="1"/>
</dbReference>
<feature type="compositionally biased region" description="Basic and acidic residues" evidence="5">
    <location>
        <begin position="275"/>
        <end position="290"/>
    </location>
</feature>
<protein>
    <recommendedName>
        <fullName evidence="6">UBC core domain-containing protein</fullName>
    </recommendedName>
</protein>
<feature type="compositionally biased region" description="Polar residues" evidence="5">
    <location>
        <begin position="958"/>
        <end position="973"/>
    </location>
</feature>
<evidence type="ECO:0000256" key="2">
    <source>
        <dbReference type="ARBA" id="ARBA00022679"/>
    </source>
</evidence>
<dbReference type="InterPro" id="IPR000608">
    <property type="entry name" value="UBC"/>
</dbReference>
<keyword evidence="1" id="KW-0328">Glycosyltransferase</keyword>
<evidence type="ECO:0000256" key="4">
    <source>
        <dbReference type="ARBA" id="ARBA00023027"/>
    </source>
</evidence>
<evidence type="ECO:0000256" key="3">
    <source>
        <dbReference type="ARBA" id="ARBA00022695"/>
    </source>
</evidence>
<evidence type="ECO:0000256" key="1">
    <source>
        <dbReference type="ARBA" id="ARBA00022676"/>
    </source>
</evidence>
<feature type="compositionally biased region" description="Acidic residues" evidence="5">
    <location>
        <begin position="127"/>
        <end position="146"/>
    </location>
</feature>
<dbReference type="InterPro" id="IPR012317">
    <property type="entry name" value="Poly(ADP-ribose)pol_cat_dom"/>
</dbReference>
<sequence length="1196" mass="133873">MGLKQFNLDIKAAKAIPCERVSEIRKGDSDGEIVFTYTPENLAPIEIQALATDVDSYPKGSSFLVFTSSEHAGKALVTLLEGLAAHAEGKAVAQVISIISTRLTAKLDPAAREIAENLDVPNHDDNSESDSAFDAEDYSDSDEYQMELDPLPPRRPTSRHHPTMPGQESLKRFKRDMRQANATGFFVSLLSMDTTNRAVGIFSLSIRVSKLGIPEEALEAWDLKSSDHVVMIVKIPLGYPSISEFLGLSSDQSVFQIRVGKCASPRPSVSTARSAFDHKENNETEDKDAADNPDGPNDMFMPLYMSGSLNALLNQEFMDLLLIRRRQRLSWDQAQAYKFNLSRGDHRRNKSEENVADICSTVKEPLELLNIEALKHDYSLDNDQVLNISLVAMQFGLQRLVRCTKYCMVCHQRTNGSFEAVKPFVCDDPLCLYQYLALGFGQSIEHEIINNPYVVDLLISFFYCSVDEHRLREFPTGLNLKCAYPGSVREPTAHLNVDVSFQNKMIRFGNADYSSYRTIKEGHFVLLVIKDMDQAPTRSILAGHLERHVCIIENVTGEICTFRIILTMTEPPNCAPLPGPERQTQATHPSEKWMSVLLFKHDTDIDDLDAYDRNLTLALMTNSIPPVLQMRYYLMERPGRRLSSLKLMDPSTLALLNWIVASNRSFIVQDAAVPNLSKNMSHADQPNSVKGLDPTWMQFRFAQGSPEKEQKFIQELELQRPASGKQRMFPSLFAWHGSPLGNWHGIIRTGLDFLSPIHGRAFGNGVYFSNQFMVSHGYSGLNGLNVVRPNNGWPNSQLKISSAISICEVINEPEQFVASTPHYVVDKVEWIQCRYLFVRVNPTLAAMAQPFPKPPAYDSVGYIQQDPARTLVGPSMQEIKIPVSAIPTRRREESMNRVSQVEEVALAANAGVETAPENEMKDDIDDLFDSEDEGRMDSTVRQRRRSSEDSGMGISRPSKLTTSMQESKNASLVQNRTSNLDVTTTDFRPGDLDIDSFPKVLEPTWAASSPAALRSINREMKDLHRIQNGTDLRNLGWYINFDKLSNLFCWIVELHSFEDSLPLAQDMKRAGCSSVVLEFRFGSSFPLSPPFVRVVRPRFLPFAQGGGGHVTIGGAICSELLTNSGWSPALSLEKVFLEVRTNLCDLERPARLDTGLVCGTRDYGMGEAVDAFRRAAESHKWQLPADFNTISTTSSY</sequence>
<feature type="region of interest" description="Disordered" evidence="5">
    <location>
        <begin position="264"/>
        <end position="297"/>
    </location>
</feature>
<feature type="compositionally biased region" description="Basic and acidic residues" evidence="5">
    <location>
        <begin position="116"/>
        <end position="126"/>
    </location>
</feature>
<keyword evidence="3" id="KW-0548">Nucleotidyltransferase</keyword>
<dbReference type="PANTHER" id="PTHR21328">
    <property type="entry name" value="POLY ADP-RIBOSE POLYMERASE FAMILY, MEMBER PARP"/>
    <property type="match status" value="1"/>
</dbReference>
<keyword evidence="2" id="KW-0808">Transferase</keyword>
<dbReference type="EMBL" id="JAZAVJ010000194">
    <property type="protein sequence ID" value="KAK7408231.1"/>
    <property type="molecule type" value="Genomic_DNA"/>
</dbReference>
<dbReference type="CDD" id="cd23802">
    <property type="entry name" value="UBCc_UBE2Q"/>
    <property type="match status" value="1"/>
</dbReference>
<accession>A0ABR1GS24</accession>
<dbReference type="InterPro" id="IPR051838">
    <property type="entry name" value="ARTD_PARP"/>
</dbReference>
<organism evidence="7 8">
    <name type="scientific">Neonectria punicea</name>
    <dbReference type="NCBI Taxonomy" id="979145"/>
    <lineage>
        <taxon>Eukaryota</taxon>
        <taxon>Fungi</taxon>
        <taxon>Dikarya</taxon>
        <taxon>Ascomycota</taxon>
        <taxon>Pezizomycotina</taxon>
        <taxon>Sordariomycetes</taxon>
        <taxon>Hypocreomycetidae</taxon>
        <taxon>Hypocreales</taxon>
        <taxon>Nectriaceae</taxon>
        <taxon>Neonectria</taxon>
    </lineage>
</organism>
<evidence type="ECO:0000313" key="7">
    <source>
        <dbReference type="EMBL" id="KAK7408231.1"/>
    </source>
</evidence>
<keyword evidence="8" id="KW-1185">Reference proteome</keyword>
<feature type="region of interest" description="Disordered" evidence="5">
    <location>
        <begin position="116"/>
        <end position="171"/>
    </location>
</feature>
<dbReference type="InterPro" id="IPR016135">
    <property type="entry name" value="UBQ-conjugating_enzyme/RWD"/>
</dbReference>
<dbReference type="Gene3D" id="3.10.110.10">
    <property type="entry name" value="Ubiquitin Conjugating Enzyme"/>
    <property type="match status" value="1"/>
</dbReference>
<evidence type="ECO:0000313" key="8">
    <source>
        <dbReference type="Proteomes" id="UP001498476"/>
    </source>
</evidence>
<feature type="domain" description="UBC core" evidence="6">
    <location>
        <begin position="1014"/>
        <end position="1185"/>
    </location>
</feature>
<name>A0ABR1GS24_9HYPO</name>
<feature type="compositionally biased region" description="Basic and acidic residues" evidence="5">
    <location>
        <begin position="933"/>
        <end position="948"/>
    </location>
</feature>
<comment type="caution">
    <text evidence="7">The sequence shown here is derived from an EMBL/GenBank/DDBJ whole genome shotgun (WGS) entry which is preliminary data.</text>
</comment>
<evidence type="ECO:0000256" key="5">
    <source>
        <dbReference type="SAM" id="MobiDB-lite"/>
    </source>
</evidence>
<feature type="region of interest" description="Disordered" evidence="5">
    <location>
        <begin position="928"/>
        <end position="973"/>
    </location>
</feature>
<dbReference type="SUPFAM" id="SSF56399">
    <property type="entry name" value="ADP-ribosylation"/>
    <property type="match status" value="1"/>
</dbReference>
<dbReference type="PROSITE" id="PS50127">
    <property type="entry name" value="UBC_2"/>
    <property type="match status" value="1"/>
</dbReference>
<proteinExistence type="predicted"/>
<gene>
    <name evidence="7" type="ORF">QQX98_009594</name>
</gene>
<keyword evidence="4" id="KW-0520">NAD</keyword>
<evidence type="ECO:0000259" key="6">
    <source>
        <dbReference type="PROSITE" id="PS50127"/>
    </source>
</evidence>
<reference evidence="7 8" key="1">
    <citation type="journal article" date="2025" name="Microbiol. Resour. Announc.">
        <title>Draft genome sequences for Neonectria magnoliae and Neonectria punicea, canker pathogens of Liriodendron tulipifera and Acer saccharum in West Virginia.</title>
        <authorList>
            <person name="Petronek H.M."/>
            <person name="Kasson M.T."/>
            <person name="Metheny A.M."/>
            <person name="Stauder C.M."/>
            <person name="Lovett B."/>
            <person name="Lynch S.C."/>
            <person name="Garnas J.R."/>
            <person name="Kasson L.R."/>
            <person name="Stajich J.E."/>
        </authorList>
    </citation>
    <scope>NUCLEOTIDE SEQUENCE [LARGE SCALE GENOMIC DNA]</scope>
    <source>
        <strain evidence="7 8">NRRL 64653</strain>
    </source>
</reference>
<dbReference type="SUPFAM" id="SSF54495">
    <property type="entry name" value="UBC-like"/>
    <property type="match status" value="1"/>
</dbReference>
<dbReference type="Proteomes" id="UP001498476">
    <property type="component" value="Unassembled WGS sequence"/>
</dbReference>